<keyword evidence="4" id="KW-1185">Reference proteome</keyword>
<dbReference type="AlphaFoldDB" id="A0A409WDI9"/>
<evidence type="ECO:0000313" key="3">
    <source>
        <dbReference type="EMBL" id="PPQ76592.1"/>
    </source>
</evidence>
<evidence type="ECO:0000256" key="2">
    <source>
        <dbReference type="SAM" id="Phobius"/>
    </source>
</evidence>
<sequence>MDSRPPPPQGAPPSYAFVTRVYRRNLRPILVKIGFFRNVSIYKSNHAGKLSLFSIVIGILYMVVFAIELFAFIGTNPTRIPLVRTYAYLSALVVLIIAAVGLLQIVIHFTLKTDIINTCTDVAEGSTVFFGSIFGPVSAGTLDQQDAQDWCNREWNRASFGDIIAFLITTGLAAFFCVIAFSYLRQVLDPAHPSNVVRGPASARMDNFPSHYNPPYNNAYNNYPAYPAPPGPPPSQSTDAFVPPYDGKPPGYVRGDDFKGTYGETYKGHDEENPTERDLATSRPF</sequence>
<feature type="transmembrane region" description="Helical" evidence="2">
    <location>
        <begin position="163"/>
        <end position="184"/>
    </location>
</feature>
<feature type="compositionally biased region" description="Pro residues" evidence="1">
    <location>
        <begin position="226"/>
        <end position="235"/>
    </location>
</feature>
<name>A0A409WDI9_9AGAR</name>
<reference evidence="3 4" key="1">
    <citation type="journal article" date="2018" name="Evol. Lett.">
        <title>Horizontal gene cluster transfer increased hallucinogenic mushroom diversity.</title>
        <authorList>
            <person name="Reynolds H.T."/>
            <person name="Vijayakumar V."/>
            <person name="Gluck-Thaler E."/>
            <person name="Korotkin H.B."/>
            <person name="Matheny P.B."/>
            <person name="Slot J.C."/>
        </authorList>
    </citation>
    <scope>NUCLEOTIDE SEQUENCE [LARGE SCALE GENOMIC DNA]</scope>
    <source>
        <strain evidence="3 4">SRW20</strain>
    </source>
</reference>
<accession>A0A409WDI9</accession>
<keyword evidence="2" id="KW-1133">Transmembrane helix</keyword>
<comment type="caution">
    <text evidence="3">The sequence shown here is derived from an EMBL/GenBank/DDBJ whole genome shotgun (WGS) entry which is preliminary data.</text>
</comment>
<feature type="region of interest" description="Disordered" evidence="1">
    <location>
        <begin position="223"/>
        <end position="285"/>
    </location>
</feature>
<gene>
    <name evidence="3" type="ORF">CVT26_012782</name>
</gene>
<dbReference type="OrthoDB" id="3352285at2759"/>
<feature type="transmembrane region" description="Helical" evidence="2">
    <location>
        <begin position="50"/>
        <end position="73"/>
    </location>
</feature>
<proteinExistence type="predicted"/>
<dbReference type="InParanoid" id="A0A409WDI9"/>
<keyword evidence="2" id="KW-0812">Transmembrane</keyword>
<dbReference type="Proteomes" id="UP000284706">
    <property type="component" value="Unassembled WGS sequence"/>
</dbReference>
<evidence type="ECO:0000313" key="4">
    <source>
        <dbReference type="Proteomes" id="UP000284706"/>
    </source>
</evidence>
<keyword evidence="2" id="KW-0472">Membrane</keyword>
<organism evidence="3 4">
    <name type="scientific">Gymnopilus dilepis</name>
    <dbReference type="NCBI Taxonomy" id="231916"/>
    <lineage>
        <taxon>Eukaryota</taxon>
        <taxon>Fungi</taxon>
        <taxon>Dikarya</taxon>
        <taxon>Basidiomycota</taxon>
        <taxon>Agaricomycotina</taxon>
        <taxon>Agaricomycetes</taxon>
        <taxon>Agaricomycetidae</taxon>
        <taxon>Agaricales</taxon>
        <taxon>Agaricineae</taxon>
        <taxon>Hymenogastraceae</taxon>
        <taxon>Gymnopilus</taxon>
    </lineage>
</organism>
<protein>
    <submittedName>
        <fullName evidence="3">Uncharacterized protein</fullName>
    </submittedName>
</protein>
<dbReference type="EMBL" id="NHYE01005143">
    <property type="protein sequence ID" value="PPQ76592.1"/>
    <property type="molecule type" value="Genomic_DNA"/>
</dbReference>
<evidence type="ECO:0000256" key="1">
    <source>
        <dbReference type="SAM" id="MobiDB-lite"/>
    </source>
</evidence>
<feature type="compositionally biased region" description="Basic and acidic residues" evidence="1">
    <location>
        <begin position="266"/>
        <end position="285"/>
    </location>
</feature>
<feature type="transmembrane region" description="Helical" evidence="2">
    <location>
        <begin position="85"/>
        <end position="107"/>
    </location>
</feature>